<proteinExistence type="predicted"/>
<organism evidence="4 5">
    <name type="scientific">Aspergillus heteromorphus CBS 117.55</name>
    <dbReference type="NCBI Taxonomy" id="1448321"/>
    <lineage>
        <taxon>Eukaryota</taxon>
        <taxon>Fungi</taxon>
        <taxon>Dikarya</taxon>
        <taxon>Ascomycota</taxon>
        <taxon>Pezizomycotina</taxon>
        <taxon>Eurotiomycetes</taxon>
        <taxon>Eurotiomycetidae</taxon>
        <taxon>Eurotiales</taxon>
        <taxon>Aspergillaceae</taxon>
        <taxon>Aspergillus</taxon>
        <taxon>Aspergillus subgen. Circumdati</taxon>
    </lineage>
</organism>
<evidence type="ECO:0000256" key="1">
    <source>
        <dbReference type="SAM" id="MobiDB-lite"/>
    </source>
</evidence>
<evidence type="ECO:0000256" key="2">
    <source>
        <dbReference type="SAM" id="Phobius"/>
    </source>
</evidence>
<keyword evidence="2" id="KW-0812">Transmembrane</keyword>
<dbReference type="GeneID" id="37065831"/>
<dbReference type="EMBL" id="MSFL01000019">
    <property type="protein sequence ID" value="PWY76980.1"/>
    <property type="molecule type" value="Genomic_DNA"/>
</dbReference>
<feature type="transmembrane region" description="Helical" evidence="2">
    <location>
        <begin position="96"/>
        <end position="116"/>
    </location>
</feature>
<feature type="transmembrane region" description="Helical" evidence="2">
    <location>
        <begin position="123"/>
        <end position="145"/>
    </location>
</feature>
<keyword evidence="5" id="KW-1185">Reference proteome</keyword>
<keyword evidence="2" id="KW-1133">Transmembrane helix</keyword>
<evidence type="ECO:0000313" key="4">
    <source>
        <dbReference type="EMBL" id="PWY76980.1"/>
    </source>
</evidence>
<sequence length="360" mass="40377">MPSKVTPTNLSPVVSIMAWLLMVISALAVFTRVGIKYVISRQLSLDDGLILVSLLFCILQSVCVANEASNGFGMQRSLIPDSHLEPLLKSNYAADMLYICSITFAKLSTLAFITFLMQRTRKIEWGIIGITVIWAITAEFAVAFQCHLPQPWDWLEGRCFDRNAWWNYFDISNLFLELIIIIFPSLLMLQTQMHWKKKVIVLTCFLTRLAVIISIVIGLVYRDRVSTEADPTLAPWSVAVCMQITQCADIVVACVPQLKPFLKGLESSGLRLYKLQGENSIRAGYYQSHGSRGKSVGQELSGLRGVSNQTTVTAHSPGWQDQWNDGQSHTSQSHIIRETREWVVEEEPVRTDDSLASSTS</sequence>
<dbReference type="AlphaFoldDB" id="A0A317VYL3"/>
<feature type="domain" description="Rhodopsin" evidence="3">
    <location>
        <begin position="32"/>
        <end position="263"/>
    </location>
</feature>
<feature type="transmembrane region" description="Helical" evidence="2">
    <location>
        <begin position="165"/>
        <end position="187"/>
    </location>
</feature>
<comment type="caution">
    <text evidence="4">The sequence shown here is derived from an EMBL/GenBank/DDBJ whole genome shotgun (WGS) entry which is preliminary data.</text>
</comment>
<dbReference type="PANTHER" id="PTHR38794">
    <property type="entry name" value="INTEGRAL MEMBRANE PROTEIN"/>
    <property type="match status" value="1"/>
</dbReference>
<dbReference type="OrthoDB" id="3918601at2759"/>
<dbReference type="PANTHER" id="PTHR38794:SF1">
    <property type="entry name" value="INTEGRAL MEMBRANE PROTEIN"/>
    <property type="match status" value="1"/>
</dbReference>
<dbReference type="STRING" id="1448321.A0A317VYL3"/>
<name>A0A317VYL3_9EURO</name>
<accession>A0A317VYL3</accession>
<feature type="region of interest" description="Disordered" evidence="1">
    <location>
        <begin position="311"/>
        <end position="331"/>
    </location>
</feature>
<feature type="transmembrane region" description="Helical" evidence="2">
    <location>
        <begin position="47"/>
        <end position="68"/>
    </location>
</feature>
<dbReference type="VEuPathDB" id="FungiDB:BO70DRAFT_363535"/>
<dbReference type="RefSeq" id="XP_025397741.1">
    <property type="nucleotide sequence ID" value="XM_025543594.1"/>
</dbReference>
<gene>
    <name evidence="4" type="ORF">BO70DRAFT_363535</name>
</gene>
<dbReference type="Pfam" id="PF20684">
    <property type="entry name" value="Fung_rhodopsin"/>
    <property type="match status" value="1"/>
</dbReference>
<feature type="transmembrane region" description="Helical" evidence="2">
    <location>
        <begin position="12"/>
        <end position="35"/>
    </location>
</feature>
<evidence type="ECO:0000313" key="5">
    <source>
        <dbReference type="Proteomes" id="UP000247233"/>
    </source>
</evidence>
<evidence type="ECO:0000259" key="3">
    <source>
        <dbReference type="Pfam" id="PF20684"/>
    </source>
</evidence>
<feature type="transmembrane region" description="Helical" evidence="2">
    <location>
        <begin position="199"/>
        <end position="221"/>
    </location>
</feature>
<dbReference type="Proteomes" id="UP000247233">
    <property type="component" value="Unassembled WGS sequence"/>
</dbReference>
<keyword evidence="2" id="KW-0472">Membrane</keyword>
<protein>
    <recommendedName>
        <fullName evidence="3">Rhodopsin domain-containing protein</fullName>
    </recommendedName>
</protein>
<dbReference type="InterPro" id="IPR049326">
    <property type="entry name" value="Rhodopsin_dom_fungi"/>
</dbReference>
<reference evidence="4 5" key="1">
    <citation type="submission" date="2016-12" db="EMBL/GenBank/DDBJ databases">
        <title>The genomes of Aspergillus section Nigri reveals drivers in fungal speciation.</title>
        <authorList>
            <consortium name="DOE Joint Genome Institute"/>
            <person name="Vesth T.C."/>
            <person name="Nybo J."/>
            <person name="Theobald S."/>
            <person name="Brandl J."/>
            <person name="Frisvad J.C."/>
            <person name="Nielsen K.F."/>
            <person name="Lyhne E.K."/>
            <person name="Kogle M.E."/>
            <person name="Kuo A."/>
            <person name="Riley R."/>
            <person name="Clum A."/>
            <person name="Nolan M."/>
            <person name="Lipzen A."/>
            <person name="Salamov A."/>
            <person name="Henrissat B."/>
            <person name="Wiebenga A."/>
            <person name="De Vries R.P."/>
            <person name="Grigoriev I.V."/>
            <person name="Mortensen U.H."/>
            <person name="Andersen M.R."/>
            <person name="Baker S.E."/>
        </authorList>
    </citation>
    <scope>NUCLEOTIDE SEQUENCE [LARGE SCALE GENOMIC DNA]</scope>
    <source>
        <strain evidence="4 5">CBS 117.55</strain>
    </source>
</reference>